<dbReference type="Proteomes" id="UP000028501">
    <property type="component" value="Chromosome"/>
</dbReference>
<dbReference type="InterPro" id="IPR041145">
    <property type="entry name" value="DUF5619"/>
</dbReference>
<dbReference type="Gene3D" id="3.30.1490.340">
    <property type="match status" value="1"/>
</dbReference>
<sequence length="88" mass="10132">MDEIKVNLQKEVSLEEAERYAKNIASKYGDGILLSVHDSKTGYRAPEVYCCGEKPWEVYACNRGANLKISVNQFEFYFRIEVEGQAKY</sequence>
<organism evidence="2 3">
    <name type="scientific">Archaeoglobus fulgidus DSM 8774</name>
    <dbReference type="NCBI Taxonomy" id="1344584"/>
    <lineage>
        <taxon>Archaea</taxon>
        <taxon>Methanobacteriati</taxon>
        <taxon>Methanobacteriota</taxon>
        <taxon>Archaeoglobi</taxon>
        <taxon>Archaeoglobales</taxon>
        <taxon>Archaeoglobaceae</taxon>
        <taxon>Archaeoglobus</taxon>
    </lineage>
</organism>
<dbReference type="HOGENOM" id="CLU_180631_1_0_2"/>
<dbReference type="EMBL" id="CP006577">
    <property type="protein sequence ID" value="AIG98524.1"/>
    <property type="molecule type" value="Genomic_DNA"/>
</dbReference>
<dbReference type="AlphaFoldDB" id="A0A075WHF1"/>
<reference evidence="2 3" key="1">
    <citation type="submission" date="2013-07" db="EMBL/GenBank/DDBJ databases">
        <title>Genome of Archaeoglobus fulgidus.</title>
        <authorList>
            <person name="Fiebig A."/>
            <person name="Birkeland N.-K."/>
        </authorList>
    </citation>
    <scope>NUCLEOTIDE SEQUENCE [LARGE SCALE GENOMIC DNA]</scope>
    <source>
        <strain evidence="2 3">DSM 8774</strain>
    </source>
</reference>
<dbReference type="Pfam" id="PF18505">
    <property type="entry name" value="DUF5619"/>
    <property type="match status" value="1"/>
</dbReference>
<gene>
    <name evidence="2" type="ORF">AFULGI_00017670</name>
</gene>
<evidence type="ECO:0000259" key="1">
    <source>
        <dbReference type="Pfam" id="PF18505"/>
    </source>
</evidence>
<name>A0A075WHF1_ARCFL</name>
<evidence type="ECO:0000313" key="3">
    <source>
        <dbReference type="Proteomes" id="UP000028501"/>
    </source>
</evidence>
<accession>A0A075WHF1</accession>
<dbReference type="KEGG" id="afg:AFULGI_00017670"/>
<dbReference type="RefSeq" id="WP_048064400.1">
    <property type="nucleotide sequence ID" value="NZ_CP006577.1"/>
</dbReference>
<protein>
    <recommendedName>
        <fullName evidence="1">DUF5619 domain-containing protein</fullName>
    </recommendedName>
</protein>
<feature type="domain" description="DUF5619" evidence="1">
    <location>
        <begin position="1"/>
        <end position="79"/>
    </location>
</feature>
<dbReference type="GeneID" id="24795262"/>
<proteinExistence type="predicted"/>
<evidence type="ECO:0000313" key="2">
    <source>
        <dbReference type="EMBL" id="AIG98524.1"/>
    </source>
</evidence>